<dbReference type="GO" id="GO:0016020">
    <property type="term" value="C:membrane"/>
    <property type="evidence" value="ECO:0007669"/>
    <property type="project" value="UniProtKB-SubCell"/>
</dbReference>
<reference evidence="9 10" key="1">
    <citation type="submission" date="2017-12" db="EMBL/GenBank/DDBJ databases">
        <title>Genome sequence of the mycotoxigenic crop pathogen Fusarium proliferatum, strain ITEM 2341 from Date Palm.</title>
        <authorList>
            <person name="Almiman B.F."/>
            <person name="Shittu T.A."/>
            <person name="Muthumeenakshi S."/>
            <person name="Baroncelli R."/>
            <person name="Sreenivasaprasada S."/>
        </authorList>
    </citation>
    <scope>NUCLEOTIDE SEQUENCE [LARGE SCALE GENOMIC DNA]</scope>
    <source>
        <strain evidence="9 10">ITEM 2341</strain>
    </source>
</reference>
<keyword evidence="3" id="KW-0547">Nucleotide-binding</keyword>
<gene>
    <name evidence="9" type="ORF">FPRO05_03218</name>
</gene>
<evidence type="ECO:0000256" key="5">
    <source>
        <dbReference type="ARBA" id="ARBA00022989"/>
    </source>
</evidence>
<comment type="caution">
    <text evidence="9">The sequence shown here is derived from an EMBL/GenBank/DDBJ whole genome shotgun (WGS) entry which is preliminary data.</text>
</comment>
<dbReference type="Pfam" id="PF00005">
    <property type="entry name" value="ABC_tran"/>
    <property type="match status" value="1"/>
</dbReference>
<organism evidence="9 10">
    <name type="scientific">Gibberella intermedia</name>
    <name type="common">Bulb rot disease fungus</name>
    <name type="synonym">Fusarium proliferatum</name>
    <dbReference type="NCBI Taxonomy" id="948311"/>
    <lineage>
        <taxon>Eukaryota</taxon>
        <taxon>Fungi</taxon>
        <taxon>Dikarya</taxon>
        <taxon>Ascomycota</taxon>
        <taxon>Pezizomycotina</taxon>
        <taxon>Sordariomycetes</taxon>
        <taxon>Hypocreomycetidae</taxon>
        <taxon>Hypocreales</taxon>
        <taxon>Nectriaceae</taxon>
        <taxon>Fusarium</taxon>
        <taxon>Fusarium fujikuroi species complex</taxon>
    </lineage>
</organism>
<dbReference type="Proteomes" id="UP000251714">
    <property type="component" value="Unassembled WGS sequence"/>
</dbReference>
<dbReference type="EMBL" id="PKMI01000028">
    <property type="protein sequence ID" value="RBA14426.1"/>
    <property type="molecule type" value="Genomic_DNA"/>
</dbReference>
<comment type="subcellular location">
    <subcellularLocation>
        <location evidence="1">Membrane</location>
        <topology evidence="1">Multi-pass membrane protein</topology>
    </subcellularLocation>
</comment>
<name>A0A365N0Y6_GIBIN</name>
<sequence>MWDIHTAFDISQAVIATAIGLCILAAQFEPAERCWRKLNLFAYLLFAIFIHSLVCLAFESFYTDGLPSTLRLFALTAYTLSVALETSSVSPATDGEEKTLRLGLYAYPLSWVLMAIFDVLGIVNSSLSSHSVSKAIPVILRLLLVTLLIPVYACPDRGGYFDVTESTATDDIEGGVEEQLPKLGAINQSIEYEIQASGGYWRWMKKFKVFGPWIWPKDIPWKWEKISAVSAIILRFAEVLGSLGVPLLYTRFINKLVKKPQDTVTLIVRWALFIFAKWLSSQRGVACWRKLWWKRFELERNGQATKTTFDHLMKQDAAFHHASNSIDLNTSVSMGTDVCKCFDFMFYESLPQLLDLIAASVMIFWHIGPQVWILQTFSIALDLILALRFKRASLPTFDQHIAAVLKTRSLQQSSLQNWTSIASHGQIGEVIRSFVAAVGTETRAMFQSWKYALTWTFSLGCFSTVTAIANVGLLLFSDRGKVEILNGTILFLSYKKHMEDPISFFSKAFQDMLDSFFSATRLRRLIEIKPNMQDGTSDVTGDGISFRKVTFGYSPQKLVFKDINLNFEPKTTTAILGRTGTGKTTIIRMILRLYDPAGGKVERNGQDLKNINRKELHKHTALLEQSPHLFNISFYDNIRLGCEDISEEEIQDACKKAGIHDEIMRREGQYNGIPGKTLSGGEKQKVAFARLLVHRGNLVILDEPTSSQDVESEKIMKQVIQELSETKTVIIIAHRLSTIRRVNRIIVLNVSGEGYSEVAEEGTHEELLRLEGLYFQMWTTFIGED</sequence>
<keyword evidence="6 7" id="KW-0472">Membrane</keyword>
<evidence type="ECO:0000313" key="9">
    <source>
        <dbReference type="EMBL" id="RBA14426.1"/>
    </source>
</evidence>
<dbReference type="PROSITE" id="PS00211">
    <property type="entry name" value="ABC_TRANSPORTER_1"/>
    <property type="match status" value="1"/>
</dbReference>
<evidence type="ECO:0000256" key="7">
    <source>
        <dbReference type="SAM" id="Phobius"/>
    </source>
</evidence>
<keyword evidence="4" id="KW-0067">ATP-binding</keyword>
<feature type="transmembrane region" description="Helical" evidence="7">
    <location>
        <begin position="135"/>
        <end position="153"/>
    </location>
</feature>
<dbReference type="Gene3D" id="3.40.50.300">
    <property type="entry name" value="P-loop containing nucleotide triphosphate hydrolases"/>
    <property type="match status" value="1"/>
</dbReference>
<dbReference type="GO" id="GO:0042626">
    <property type="term" value="F:ATPase-coupled transmembrane transporter activity"/>
    <property type="evidence" value="ECO:0007669"/>
    <property type="project" value="TreeGrafter"/>
</dbReference>
<feature type="transmembrane region" description="Helical" evidence="7">
    <location>
        <begin position="452"/>
        <end position="476"/>
    </location>
</feature>
<dbReference type="GO" id="GO:0016887">
    <property type="term" value="F:ATP hydrolysis activity"/>
    <property type="evidence" value="ECO:0007669"/>
    <property type="project" value="InterPro"/>
</dbReference>
<keyword evidence="2 7" id="KW-0812">Transmembrane</keyword>
<feature type="transmembrane region" description="Helical" evidence="7">
    <location>
        <begin position="40"/>
        <end position="62"/>
    </location>
</feature>
<dbReference type="PROSITE" id="PS50893">
    <property type="entry name" value="ABC_TRANSPORTER_2"/>
    <property type="match status" value="1"/>
</dbReference>
<evidence type="ECO:0000259" key="8">
    <source>
        <dbReference type="PROSITE" id="PS50893"/>
    </source>
</evidence>
<dbReference type="GO" id="GO:0005524">
    <property type="term" value="F:ATP binding"/>
    <property type="evidence" value="ECO:0007669"/>
    <property type="project" value="UniProtKB-KW"/>
</dbReference>
<dbReference type="InterPro" id="IPR017871">
    <property type="entry name" value="ABC_transporter-like_CS"/>
</dbReference>
<evidence type="ECO:0000313" key="10">
    <source>
        <dbReference type="Proteomes" id="UP000251714"/>
    </source>
</evidence>
<proteinExistence type="predicted"/>
<dbReference type="Gene3D" id="1.20.1560.10">
    <property type="entry name" value="ABC transporter type 1, transmembrane domain"/>
    <property type="match status" value="1"/>
</dbReference>
<dbReference type="PANTHER" id="PTHR24221:SF503">
    <property type="entry name" value="MITOCHONDRIAL POTASSIUM CHANNEL ATP-BINDING SUBUNIT"/>
    <property type="match status" value="1"/>
</dbReference>
<accession>A0A365N0Y6</accession>
<dbReference type="InterPro" id="IPR036640">
    <property type="entry name" value="ABC1_TM_sf"/>
</dbReference>
<evidence type="ECO:0000256" key="1">
    <source>
        <dbReference type="ARBA" id="ARBA00004141"/>
    </source>
</evidence>
<dbReference type="InterPro" id="IPR027417">
    <property type="entry name" value="P-loop_NTPase"/>
</dbReference>
<feature type="transmembrane region" description="Helical" evidence="7">
    <location>
        <begin position="104"/>
        <end position="123"/>
    </location>
</feature>
<evidence type="ECO:0000256" key="4">
    <source>
        <dbReference type="ARBA" id="ARBA00022840"/>
    </source>
</evidence>
<dbReference type="SMART" id="SM00382">
    <property type="entry name" value="AAA"/>
    <property type="match status" value="1"/>
</dbReference>
<feature type="transmembrane region" description="Helical" evidence="7">
    <location>
        <begin position="226"/>
        <end position="249"/>
    </location>
</feature>
<evidence type="ECO:0000256" key="3">
    <source>
        <dbReference type="ARBA" id="ARBA00022741"/>
    </source>
</evidence>
<dbReference type="AlphaFoldDB" id="A0A365N0Y6"/>
<evidence type="ECO:0000256" key="6">
    <source>
        <dbReference type="ARBA" id="ARBA00023136"/>
    </source>
</evidence>
<dbReference type="PANTHER" id="PTHR24221">
    <property type="entry name" value="ATP-BINDING CASSETTE SUB-FAMILY B"/>
    <property type="match status" value="1"/>
</dbReference>
<dbReference type="InterPro" id="IPR003439">
    <property type="entry name" value="ABC_transporter-like_ATP-bd"/>
</dbReference>
<evidence type="ECO:0000256" key="2">
    <source>
        <dbReference type="ARBA" id="ARBA00022692"/>
    </source>
</evidence>
<protein>
    <recommendedName>
        <fullName evidence="8">ABC transporter domain-containing protein</fullName>
    </recommendedName>
</protein>
<dbReference type="SUPFAM" id="SSF90123">
    <property type="entry name" value="ABC transporter transmembrane region"/>
    <property type="match status" value="1"/>
</dbReference>
<feature type="transmembrane region" description="Helical" evidence="7">
    <location>
        <begin position="6"/>
        <end position="28"/>
    </location>
</feature>
<feature type="domain" description="ABC transporter" evidence="8">
    <location>
        <begin position="544"/>
        <end position="780"/>
    </location>
</feature>
<dbReference type="InterPro" id="IPR039421">
    <property type="entry name" value="Type_1_exporter"/>
</dbReference>
<dbReference type="SUPFAM" id="SSF52540">
    <property type="entry name" value="P-loop containing nucleoside triphosphate hydrolases"/>
    <property type="match status" value="1"/>
</dbReference>
<dbReference type="InterPro" id="IPR003593">
    <property type="entry name" value="AAA+_ATPase"/>
</dbReference>
<keyword evidence="5 7" id="KW-1133">Transmembrane helix</keyword>